<dbReference type="OrthoDB" id="3806873at2"/>
<organism evidence="2 3">
    <name type="scientific">Cryptosporangium phraense</name>
    <dbReference type="NCBI Taxonomy" id="2593070"/>
    <lineage>
        <taxon>Bacteria</taxon>
        <taxon>Bacillati</taxon>
        <taxon>Actinomycetota</taxon>
        <taxon>Actinomycetes</taxon>
        <taxon>Cryptosporangiales</taxon>
        <taxon>Cryptosporangiaceae</taxon>
        <taxon>Cryptosporangium</taxon>
    </lineage>
</organism>
<reference evidence="2 3" key="1">
    <citation type="submission" date="2019-07" db="EMBL/GenBank/DDBJ databases">
        <title>Cryptosporangium phraense sp. nov., isolated from plant litter.</title>
        <authorList>
            <person name="Suriyachadkun C."/>
        </authorList>
    </citation>
    <scope>NUCLEOTIDE SEQUENCE [LARGE SCALE GENOMIC DNA]</scope>
    <source>
        <strain evidence="2 3">A-T 5661</strain>
    </source>
</reference>
<gene>
    <name evidence="2" type="ORF">FL583_15805</name>
</gene>
<accession>A0A545ARG6</accession>
<comment type="caution">
    <text evidence="2">The sequence shown here is derived from an EMBL/GenBank/DDBJ whole genome shotgun (WGS) entry which is preliminary data.</text>
</comment>
<feature type="domain" description="Aminoglycoside phosphotransferase" evidence="1">
    <location>
        <begin position="29"/>
        <end position="265"/>
    </location>
</feature>
<evidence type="ECO:0000313" key="3">
    <source>
        <dbReference type="Proteomes" id="UP000317982"/>
    </source>
</evidence>
<dbReference type="InParanoid" id="A0A545ARG6"/>
<dbReference type="Gene3D" id="3.30.200.20">
    <property type="entry name" value="Phosphorylase Kinase, domain 1"/>
    <property type="match status" value="1"/>
</dbReference>
<name>A0A545ARG6_9ACTN</name>
<dbReference type="EMBL" id="VIRS01000010">
    <property type="protein sequence ID" value="TQS43926.1"/>
    <property type="molecule type" value="Genomic_DNA"/>
</dbReference>
<dbReference type="Pfam" id="PF01636">
    <property type="entry name" value="APH"/>
    <property type="match status" value="1"/>
</dbReference>
<dbReference type="InterPro" id="IPR011009">
    <property type="entry name" value="Kinase-like_dom_sf"/>
</dbReference>
<dbReference type="PANTHER" id="PTHR47829:SF1">
    <property type="entry name" value="HAD FAMILY PHOSPHATASE"/>
    <property type="match status" value="1"/>
</dbReference>
<dbReference type="SUPFAM" id="SSF56112">
    <property type="entry name" value="Protein kinase-like (PK-like)"/>
    <property type="match status" value="1"/>
</dbReference>
<dbReference type="RefSeq" id="WP_142705410.1">
    <property type="nucleotide sequence ID" value="NZ_VIRS01000010.1"/>
</dbReference>
<dbReference type="InterPro" id="IPR002575">
    <property type="entry name" value="Aminoglycoside_PTrfase"/>
</dbReference>
<dbReference type="CDD" id="cd05154">
    <property type="entry name" value="ACAD10_11_N-like"/>
    <property type="match status" value="1"/>
</dbReference>
<dbReference type="InterPro" id="IPR052898">
    <property type="entry name" value="ACAD10-like"/>
</dbReference>
<keyword evidence="2" id="KW-0808">Transferase</keyword>
<dbReference type="AlphaFoldDB" id="A0A545ARG6"/>
<dbReference type="GO" id="GO:0016740">
    <property type="term" value="F:transferase activity"/>
    <property type="evidence" value="ECO:0007669"/>
    <property type="project" value="UniProtKB-KW"/>
</dbReference>
<keyword evidence="3" id="KW-1185">Reference proteome</keyword>
<dbReference type="PANTHER" id="PTHR47829">
    <property type="entry name" value="HYDROLASE, PUTATIVE (AFU_ORTHOLOGUE AFUA_1G12880)-RELATED"/>
    <property type="match status" value="1"/>
</dbReference>
<protein>
    <submittedName>
        <fullName evidence="2">Phosphotransferase family protein</fullName>
    </submittedName>
</protein>
<sequence>MTQAAAAPVAVVSDYLATELGDPAWRDCEITLIAGGRSNLTFLVTSAAGEVVLRRPPMSSVLPTAHDMAREHTVISRLGEGRSPVPVPRTRLFCADESVLGAPFYVMDRVPGYVVTDTLPAGYAERPEEREAIGHAVIDVLADLHGVDPAAVGLGEYGRPDGYLERQLRRWTKQWAATRLPDDPAADDLDALAHRLAETRPHGESGPIVHGDYRIGNMILDPDRPGRVAALLDWEMSTLGDPLADVGMLLIYWQESPTGDPWAATTRSAPSVTALDGFPGRRAIVQRYAERTGRSLDHLDWYLGFASFKLAVVAAGVAARGRAGAMIGDGFVEAAEMVGPLVAAGARVLRHGLD</sequence>
<dbReference type="Gene3D" id="3.90.1200.10">
    <property type="match status" value="1"/>
</dbReference>
<proteinExistence type="predicted"/>
<dbReference type="InterPro" id="IPR041726">
    <property type="entry name" value="ACAD10_11_N"/>
</dbReference>
<dbReference type="Proteomes" id="UP000317982">
    <property type="component" value="Unassembled WGS sequence"/>
</dbReference>
<evidence type="ECO:0000259" key="1">
    <source>
        <dbReference type="Pfam" id="PF01636"/>
    </source>
</evidence>
<evidence type="ECO:0000313" key="2">
    <source>
        <dbReference type="EMBL" id="TQS43926.1"/>
    </source>
</evidence>